<organism evidence="2 4">
    <name type="scientific">Mycobacterium tuberculosis</name>
    <dbReference type="NCBI Taxonomy" id="1773"/>
    <lineage>
        <taxon>Bacteria</taxon>
        <taxon>Bacillati</taxon>
        <taxon>Actinomycetota</taxon>
        <taxon>Actinomycetes</taxon>
        <taxon>Mycobacteriales</taxon>
        <taxon>Mycobacteriaceae</taxon>
        <taxon>Mycobacterium</taxon>
        <taxon>Mycobacterium tuberculosis complex</taxon>
    </lineage>
</organism>
<name>A0A0U0ULZ2_MYCTX</name>
<reference evidence="2" key="2">
    <citation type="submission" date="2015-03" db="EMBL/GenBank/DDBJ databases">
        <authorList>
            <person name="Murphy D."/>
        </authorList>
    </citation>
    <scope>NUCLEOTIDE SEQUENCE [LARGE SCALE GENOMIC DNA]</scope>
    <source>
        <strain evidence="2">K00500041</strain>
    </source>
</reference>
<evidence type="ECO:0000313" key="5">
    <source>
        <dbReference type="Proteomes" id="UP000039021"/>
    </source>
</evidence>
<dbReference type="AlphaFoldDB" id="A0A0U0ULZ2"/>
<proteinExistence type="predicted"/>
<dbReference type="EMBL" id="CSBK01000810">
    <property type="protein sequence ID" value="COX94510.1"/>
    <property type="molecule type" value="Genomic_DNA"/>
</dbReference>
<protein>
    <submittedName>
        <fullName evidence="2">Uncharacterized protein</fullName>
    </submittedName>
</protein>
<evidence type="ECO:0000313" key="3">
    <source>
        <dbReference type="EMBL" id="COX94510.1"/>
    </source>
</evidence>
<dbReference type="Proteomes" id="UP000039021">
    <property type="component" value="Unassembled WGS sequence"/>
</dbReference>
<dbReference type="Proteomes" id="UP000038802">
    <property type="component" value="Unassembled WGS sequence"/>
</dbReference>
<dbReference type="Proteomes" id="UP000236349">
    <property type="component" value="Chromosome"/>
</dbReference>
<reference evidence="4 5" key="1">
    <citation type="submission" date="2015-03" db="EMBL/GenBank/DDBJ databases">
        <authorList>
            <consortium name="Pathogen Informatics"/>
        </authorList>
    </citation>
    <scope>NUCLEOTIDE SEQUENCE [LARGE SCALE GENOMIC DNA]</scope>
    <source>
        <strain evidence="4">K00500041</strain>
        <strain evidence="5">N09902308</strain>
    </source>
</reference>
<evidence type="ECO:0000313" key="6">
    <source>
        <dbReference type="Proteomes" id="UP000236349"/>
    </source>
</evidence>
<dbReference type="EMBL" id="CSAE01000392">
    <property type="protein sequence ID" value="COW22417.1"/>
    <property type="molecule type" value="Genomic_DNA"/>
</dbReference>
<dbReference type="RefSeq" id="WP_009936147.1">
    <property type="nucleotide sequence ID" value="NZ_PQFS01000016.1"/>
</dbReference>
<reference evidence="1 6" key="4">
    <citation type="submission" date="2017-10" db="EMBL/GenBank/DDBJ databases">
        <title>Clinical isolate obtained from a human patient with meningeal tuberculosis in michoacan, Mexico.</title>
        <authorList>
            <person name="Guillen-Nepita A.L."/>
            <person name="Negrete-Paz A.M."/>
            <person name="Vazquez-Marrufo G."/>
            <person name="Cruz-Hernandez A."/>
            <person name="Fresia P."/>
            <person name="Naya H."/>
            <person name="Vazquez-Garciduenas M.S."/>
        </authorList>
    </citation>
    <scope>NUCLEOTIDE SEQUENCE [LARGE SCALE GENOMIC DNA]</scope>
    <source>
        <strain evidence="6">Beijing/MYC004</strain>
        <strain evidence="1">MYC004</strain>
    </source>
</reference>
<evidence type="ECO:0000313" key="4">
    <source>
        <dbReference type="Proteomes" id="UP000038802"/>
    </source>
</evidence>
<accession>A0A0U0ULZ2</accession>
<reference evidence="3" key="3">
    <citation type="submission" date="2015-03" db="EMBL/GenBank/DDBJ databases">
        <authorList>
            <consortium name="Pathogen Informatics"/>
            <person name="Murphy D."/>
        </authorList>
    </citation>
    <scope>NUCLEOTIDE SEQUENCE</scope>
    <source>
        <strain evidence="3">N09902308</strain>
    </source>
</reference>
<dbReference type="EMBL" id="CP024614">
    <property type="protein sequence ID" value="AUS50842.1"/>
    <property type="molecule type" value="Genomic_DNA"/>
</dbReference>
<evidence type="ECO:0000313" key="2">
    <source>
        <dbReference type="EMBL" id="COW22417.1"/>
    </source>
</evidence>
<gene>
    <name evidence="1" type="ORF">CAB90_01944</name>
    <name evidence="2" type="ORF">ERS007703_03107</name>
    <name evidence="3" type="ORF">ERS007739_01916</name>
</gene>
<evidence type="ECO:0000313" key="1">
    <source>
        <dbReference type="EMBL" id="AUS50842.1"/>
    </source>
</evidence>
<sequence>MSAAVRGCDGEFTMLAVDVGRYHRGVACVADGAVRFGDGPEGGSYYANDRRPQISCG</sequence>